<feature type="compositionally biased region" description="Low complexity" evidence="3">
    <location>
        <begin position="25"/>
        <end position="39"/>
    </location>
</feature>
<gene>
    <name evidence="5" type="ORF">KDK95_20265</name>
</gene>
<keyword evidence="2" id="KW-1015">Disulfide bond</keyword>
<accession>A0A941EDX2</accession>
<comment type="caution">
    <text evidence="5">The sequence shown here is derived from an EMBL/GenBank/DDBJ whole genome shotgun (WGS) entry which is preliminary data.</text>
</comment>
<sequence>MNMAPEKRPEGDDQTRFVWDGGEVAQAPAADASAKAMAKPKAKAERESRPKTPKPKAPTPKTPADKGGRLAVSPARVFIATAAVLLLAGGTLGIVEISSQSSGSKAEAAGDPASSGHVSGLASPTAPATLPVSPTASTRSPSPSKSPTVAASSTQAAQEATVAPSPSTSAATTASGPKPLGEWLLGSNALDSAGGHDGVASDVSFSNGAAVLSGSISSYIATSSTVLNTGTGDSFTVSAWVDLTAAPTSASLASTAVSQDANINSAFYLQYFGGTANCWSFTRMDTDTVLSNGSRAESISTPQYNTWTHLVGVYSASTSALYLYVNGTLEGTAKDTTPVASSGPLIIGRARYDKKASDAFTGAIKDVQVFNAALSASEIAAIK</sequence>
<organism evidence="5 6">
    <name type="scientific">Actinospica acidithermotolerans</name>
    <dbReference type="NCBI Taxonomy" id="2828514"/>
    <lineage>
        <taxon>Bacteria</taxon>
        <taxon>Bacillati</taxon>
        <taxon>Actinomycetota</taxon>
        <taxon>Actinomycetes</taxon>
        <taxon>Catenulisporales</taxon>
        <taxon>Actinospicaceae</taxon>
        <taxon>Actinospica</taxon>
    </lineage>
</organism>
<feature type="compositionally biased region" description="Basic and acidic residues" evidence="3">
    <location>
        <begin position="1"/>
        <end position="15"/>
    </location>
</feature>
<evidence type="ECO:0000256" key="3">
    <source>
        <dbReference type="SAM" id="MobiDB-lite"/>
    </source>
</evidence>
<evidence type="ECO:0000259" key="4">
    <source>
        <dbReference type="SMART" id="SM00560"/>
    </source>
</evidence>
<dbReference type="SMART" id="SM00560">
    <property type="entry name" value="LamGL"/>
    <property type="match status" value="1"/>
</dbReference>
<dbReference type="Pfam" id="PF13385">
    <property type="entry name" value="Laminin_G_3"/>
    <property type="match status" value="1"/>
</dbReference>
<feature type="domain" description="LamG-like jellyroll fold" evidence="4">
    <location>
        <begin position="233"/>
        <end position="377"/>
    </location>
</feature>
<evidence type="ECO:0000313" key="6">
    <source>
        <dbReference type="Proteomes" id="UP000676325"/>
    </source>
</evidence>
<name>A0A941EDX2_9ACTN</name>
<protein>
    <recommendedName>
        <fullName evidence="4">LamG-like jellyroll fold domain-containing protein</fullName>
    </recommendedName>
</protein>
<dbReference type="SUPFAM" id="SSF49899">
    <property type="entry name" value="Concanavalin A-like lectins/glucanases"/>
    <property type="match status" value="1"/>
</dbReference>
<dbReference type="Gene3D" id="2.60.120.200">
    <property type="match status" value="1"/>
</dbReference>
<dbReference type="AlphaFoldDB" id="A0A941EDX2"/>
<evidence type="ECO:0000256" key="2">
    <source>
        <dbReference type="ARBA" id="ARBA00023157"/>
    </source>
</evidence>
<dbReference type="InterPro" id="IPR013320">
    <property type="entry name" value="ConA-like_dom_sf"/>
</dbReference>
<keyword evidence="1" id="KW-0732">Signal</keyword>
<keyword evidence="6" id="KW-1185">Reference proteome</keyword>
<proteinExistence type="predicted"/>
<dbReference type="RefSeq" id="WP_212519789.1">
    <property type="nucleotide sequence ID" value="NZ_JAGSOH010000062.1"/>
</dbReference>
<feature type="region of interest" description="Disordered" evidence="3">
    <location>
        <begin position="1"/>
        <end position="68"/>
    </location>
</feature>
<dbReference type="InterPro" id="IPR006558">
    <property type="entry name" value="LamG-like"/>
</dbReference>
<evidence type="ECO:0000256" key="1">
    <source>
        <dbReference type="ARBA" id="ARBA00022729"/>
    </source>
</evidence>
<feature type="region of interest" description="Disordered" evidence="3">
    <location>
        <begin position="104"/>
        <end position="178"/>
    </location>
</feature>
<dbReference type="Proteomes" id="UP000676325">
    <property type="component" value="Unassembled WGS sequence"/>
</dbReference>
<dbReference type="PANTHER" id="PTHR47635:SF2">
    <property type="entry name" value="LAMG-LIKE JELLYROLL FOLD DOMAIN-CONTAINING PROTEIN"/>
    <property type="match status" value="1"/>
</dbReference>
<dbReference type="EMBL" id="JAGSOH010000062">
    <property type="protein sequence ID" value="MBR7828655.1"/>
    <property type="molecule type" value="Genomic_DNA"/>
</dbReference>
<dbReference type="PANTHER" id="PTHR47635">
    <property type="entry name" value="CUB DOMAIN-CONTAINING PROTEIN"/>
    <property type="match status" value="1"/>
</dbReference>
<evidence type="ECO:0000313" key="5">
    <source>
        <dbReference type="EMBL" id="MBR7828655.1"/>
    </source>
</evidence>
<reference evidence="5" key="1">
    <citation type="submission" date="2021-04" db="EMBL/GenBank/DDBJ databases">
        <title>Genome based classification of Actinospica acidithermotolerans sp. nov., an actinobacterium isolated from an Indonesian hot spring.</title>
        <authorList>
            <person name="Kusuma A.B."/>
            <person name="Putra K.E."/>
            <person name="Nafisah S."/>
            <person name="Loh J."/>
            <person name="Nouioui I."/>
            <person name="Goodfellow M."/>
        </authorList>
    </citation>
    <scope>NUCLEOTIDE SEQUENCE</scope>
    <source>
        <strain evidence="5">MGRD01-02</strain>
    </source>
</reference>
<feature type="compositionally biased region" description="Low complexity" evidence="3">
    <location>
        <begin position="131"/>
        <end position="178"/>
    </location>
</feature>